<protein>
    <recommendedName>
        <fullName evidence="4">Alanine racemase C-terminal domain-containing protein</fullName>
    </recommendedName>
</protein>
<dbReference type="Pfam" id="PF01168">
    <property type="entry name" value="Ala_racemase_N"/>
    <property type="match status" value="1"/>
</dbReference>
<evidence type="ECO:0000313" key="5">
    <source>
        <dbReference type="EMBL" id="QHT91758.1"/>
    </source>
</evidence>
<sequence>MKSLKKRNIKNKTVKCNNIPSSFKNITATIHFDLVKKNLEYLRKKSGLDVMPVLKANAYGHGIIEMSKICRKLGVKYIGVATLGEAIQIRNSGDKGRILGWLYDITSNQVKDAVKKNIDIGVFDETHIPIISKSLPKNSVANIHLFIDTGIDRNGVSPEKVVDAAIEITNDPKFKLVGIMSHLCCADTKNNNATNKQFALFRSLKKELAEKNINPELFHISATNGSINYDNSDFNLVRSGAGFYGLVEDKNFTPVMSLTAKIIQLKIIPKGKGIGYDRKYITHSNKYVGIVPLGYADLLPLASPNKLTVYVNGTKRKVLGLESMDQIVIEAKNNDKLGDDVQVFGDKTHGFKQSLFDIAKEGSTTPFDIITHLGERVNREYK</sequence>
<accession>A0A6C0IF31</accession>
<dbReference type="InterPro" id="IPR029066">
    <property type="entry name" value="PLP-binding_barrel"/>
</dbReference>
<organism evidence="5">
    <name type="scientific">viral metagenome</name>
    <dbReference type="NCBI Taxonomy" id="1070528"/>
    <lineage>
        <taxon>unclassified sequences</taxon>
        <taxon>metagenomes</taxon>
        <taxon>organismal metagenomes</taxon>
    </lineage>
</organism>
<dbReference type="SUPFAM" id="SSF51419">
    <property type="entry name" value="PLP-binding barrel"/>
    <property type="match status" value="1"/>
</dbReference>
<evidence type="ECO:0000259" key="4">
    <source>
        <dbReference type="SMART" id="SM01005"/>
    </source>
</evidence>
<dbReference type="CDD" id="cd00430">
    <property type="entry name" value="PLPDE_III_AR"/>
    <property type="match status" value="1"/>
</dbReference>
<dbReference type="InterPro" id="IPR000821">
    <property type="entry name" value="Ala_racemase"/>
</dbReference>
<dbReference type="PANTHER" id="PTHR30511:SF0">
    <property type="entry name" value="ALANINE RACEMASE, CATABOLIC-RELATED"/>
    <property type="match status" value="1"/>
</dbReference>
<dbReference type="SMART" id="SM01005">
    <property type="entry name" value="Ala_racemase_C"/>
    <property type="match status" value="1"/>
</dbReference>
<dbReference type="Pfam" id="PF00842">
    <property type="entry name" value="Ala_racemase_C"/>
    <property type="match status" value="1"/>
</dbReference>
<dbReference type="GO" id="GO:0006522">
    <property type="term" value="P:alanine metabolic process"/>
    <property type="evidence" value="ECO:0007669"/>
    <property type="project" value="InterPro"/>
</dbReference>
<proteinExistence type="predicted"/>
<dbReference type="Gene3D" id="2.40.37.10">
    <property type="entry name" value="Lyase, Ornithine Decarboxylase, Chain A, domain 1"/>
    <property type="match status" value="1"/>
</dbReference>
<dbReference type="GO" id="GO:0005829">
    <property type="term" value="C:cytosol"/>
    <property type="evidence" value="ECO:0007669"/>
    <property type="project" value="TreeGrafter"/>
</dbReference>
<keyword evidence="2" id="KW-0663">Pyridoxal phosphate</keyword>
<reference evidence="5" key="1">
    <citation type="journal article" date="2020" name="Nature">
        <title>Giant virus diversity and host interactions through global metagenomics.</title>
        <authorList>
            <person name="Schulz F."/>
            <person name="Roux S."/>
            <person name="Paez-Espino D."/>
            <person name="Jungbluth S."/>
            <person name="Walsh D.A."/>
            <person name="Denef V.J."/>
            <person name="McMahon K.D."/>
            <person name="Konstantinidis K.T."/>
            <person name="Eloe-Fadrosh E.A."/>
            <person name="Kyrpides N.C."/>
            <person name="Woyke T."/>
        </authorList>
    </citation>
    <scope>NUCLEOTIDE SEQUENCE</scope>
    <source>
        <strain evidence="5">GVMAG-M-3300023184-86</strain>
    </source>
</reference>
<name>A0A6C0IF31_9ZZZZ</name>
<dbReference type="PRINTS" id="PR00992">
    <property type="entry name" value="ALARACEMASE"/>
</dbReference>
<dbReference type="EMBL" id="MN740169">
    <property type="protein sequence ID" value="QHT91758.1"/>
    <property type="molecule type" value="Genomic_DNA"/>
</dbReference>
<dbReference type="NCBIfam" id="TIGR00492">
    <property type="entry name" value="alr"/>
    <property type="match status" value="1"/>
</dbReference>
<dbReference type="SUPFAM" id="SSF50621">
    <property type="entry name" value="Alanine racemase C-terminal domain-like"/>
    <property type="match status" value="1"/>
</dbReference>
<dbReference type="GO" id="GO:0030170">
    <property type="term" value="F:pyridoxal phosphate binding"/>
    <property type="evidence" value="ECO:0007669"/>
    <property type="project" value="TreeGrafter"/>
</dbReference>
<dbReference type="AlphaFoldDB" id="A0A6C0IF31"/>
<feature type="domain" description="Alanine racemase C-terminal" evidence="4">
    <location>
        <begin position="255"/>
        <end position="382"/>
    </location>
</feature>
<keyword evidence="3" id="KW-0413">Isomerase</keyword>
<evidence type="ECO:0000256" key="2">
    <source>
        <dbReference type="ARBA" id="ARBA00022898"/>
    </source>
</evidence>
<dbReference type="InterPro" id="IPR001608">
    <property type="entry name" value="Ala_racemase_N"/>
</dbReference>
<dbReference type="PANTHER" id="PTHR30511">
    <property type="entry name" value="ALANINE RACEMASE"/>
    <property type="match status" value="1"/>
</dbReference>
<comment type="cofactor">
    <cofactor evidence="1">
        <name>pyridoxal 5'-phosphate</name>
        <dbReference type="ChEBI" id="CHEBI:597326"/>
    </cofactor>
</comment>
<dbReference type="GO" id="GO:0008784">
    <property type="term" value="F:alanine racemase activity"/>
    <property type="evidence" value="ECO:0007669"/>
    <property type="project" value="InterPro"/>
</dbReference>
<dbReference type="InterPro" id="IPR009006">
    <property type="entry name" value="Ala_racemase/Decarboxylase_C"/>
</dbReference>
<dbReference type="Gene3D" id="3.20.20.10">
    <property type="entry name" value="Alanine racemase"/>
    <property type="match status" value="1"/>
</dbReference>
<evidence type="ECO:0000256" key="1">
    <source>
        <dbReference type="ARBA" id="ARBA00001933"/>
    </source>
</evidence>
<evidence type="ECO:0000256" key="3">
    <source>
        <dbReference type="ARBA" id="ARBA00023235"/>
    </source>
</evidence>
<dbReference type="InterPro" id="IPR011079">
    <property type="entry name" value="Ala_racemase_C"/>
</dbReference>